<evidence type="ECO:0000256" key="3">
    <source>
        <dbReference type="ARBA" id="ARBA00022448"/>
    </source>
</evidence>
<dbReference type="EMBL" id="CP157948">
    <property type="protein sequence ID" value="XBS90570.1"/>
    <property type="molecule type" value="Genomic_DNA"/>
</dbReference>
<protein>
    <submittedName>
        <fullName evidence="9">CusA/CzcA family heavy metal efflux RND transporter</fullName>
    </submittedName>
</protein>
<dbReference type="Gene3D" id="3.30.70.1440">
    <property type="entry name" value="Multidrug efflux transporter AcrB pore domain"/>
    <property type="match status" value="1"/>
</dbReference>
<dbReference type="Pfam" id="PF00873">
    <property type="entry name" value="ACR_tran"/>
    <property type="match status" value="1"/>
</dbReference>
<evidence type="ECO:0000256" key="5">
    <source>
        <dbReference type="ARBA" id="ARBA00022692"/>
    </source>
</evidence>
<feature type="transmembrane region" description="Helical" evidence="8">
    <location>
        <begin position="451"/>
        <end position="471"/>
    </location>
</feature>
<dbReference type="PANTHER" id="PTHR32063">
    <property type="match status" value="1"/>
</dbReference>
<keyword evidence="6 8" id="KW-1133">Transmembrane helix</keyword>
<dbReference type="PRINTS" id="PR00702">
    <property type="entry name" value="ACRIFLAVINRP"/>
</dbReference>
<proteinExistence type="inferred from homology"/>
<feature type="transmembrane region" description="Helical" evidence="8">
    <location>
        <begin position="900"/>
        <end position="921"/>
    </location>
</feature>
<evidence type="ECO:0000256" key="7">
    <source>
        <dbReference type="ARBA" id="ARBA00023136"/>
    </source>
</evidence>
<comment type="subcellular location">
    <subcellularLocation>
        <location evidence="1">Cell membrane</location>
        <topology evidence="1">Multi-pass membrane protein</topology>
    </subcellularLocation>
</comment>
<feature type="transmembrane region" description="Helical" evidence="8">
    <location>
        <begin position="373"/>
        <end position="391"/>
    </location>
</feature>
<feature type="transmembrane region" description="Helical" evidence="8">
    <location>
        <begin position="352"/>
        <end position="368"/>
    </location>
</feature>
<feature type="transmembrane region" description="Helical" evidence="8">
    <location>
        <begin position="483"/>
        <end position="506"/>
    </location>
</feature>
<dbReference type="Gene3D" id="1.20.1640.10">
    <property type="entry name" value="Multidrug efflux transporter AcrB transmembrane domain"/>
    <property type="match status" value="2"/>
</dbReference>
<dbReference type="PANTHER" id="PTHR32063:SF12">
    <property type="entry name" value="CATION EFFLUX SYSTEM PROTEIN"/>
    <property type="match status" value="1"/>
</dbReference>
<evidence type="ECO:0000256" key="8">
    <source>
        <dbReference type="SAM" id="Phobius"/>
    </source>
</evidence>
<feature type="transmembrane region" description="Helical" evidence="8">
    <location>
        <begin position="532"/>
        <end position="554"/>
    </location>
</feature>
<dbReference type="InterPro" id="IPR027463">
    <property type="entry name" value="AcrB_DN_DC_subdom"/>
</dbReference>
<feature type="transmembrane region" description="Helical" evidence="8">
    <location>
        <begin position="1004"/>
        <end position="1030"/>
    </location>
</feature>
<dbReference type="SUPFAM" id="SSF82866">
    <property type="entry name" value="Multidrug efflux transporter AcrB transmembrane domain"/>
    <property type="match status" value="2"/>
</dbReference>
<reference evidence="9" key="1">
    <citation type="submission" date="2024-06" db="EMBL/GenBank/DDBJ databases">
        <authorList>
            <person name="Sun Y."/>
        </authorList>
    </citation>
    <scope>NUCLEOTIDE SEQUENCE</scope>
    <source>
        <strain evidence="9">IGA1.0</strain>
    </source>
</reference>
<comment type="similarity">
    <text evidence="2">Belongs to the resistance-nodulation-cell division (RND) (TC 2.A.6) family.</text>
</comment>
<feature type="transmembrane region" description="Helical" evidence="8">
    <location>
        <begin position="971"/>
        <end position="992"/>
    </location>
</feature>
<gene>
    <name evidence="9" type="ORF">ABNK63_02700</name>
</gene>
<dbReference type="SUPFAM" id="SSF82693">
    <property type="entry name" value="Multidrug efflux transporter AcrB pore domain, PN1, PN2, PC1 and PC2 subdomains"/>
    <property type="match status" value="3"/>
</dbReference>
<dbReference type="Gene3D" id="3.30.2090.10">
    <property type="entry name" value="Multidrug efflux transporter AcrB TolC docking domain, DN and DC subdomains"/>
    <property type="match status" value="2"/>
</dbReference>
<evidence type="ECO:0000256" key="4">
    <source>
        <dbReference type="ARBA" id="ARBA00022475"/>
    </source>
</evidence>
<dbReference type="InterPro" id="IPR004763">
    <property type="entry name" value="CusA-like"/>
</dbReference>
<evidence type="ECO:0000256" key="1">
    <source>
        <dbReference type="ARBA" id="ARBA00004651"/>
    </source>
</evidence>
<feature type="transmembrane region" description="Helical" evidence="8">
    <location>
        <begin position="874"/>
        <end position="893"/>
    </location>
</feature>
<dbReference type="NCBIfam" id="TIGR00914">
    <property type="entry name" value="2A0601"/>
    <property type="match status" value="1"/>
</dbReference>
<evidence type="ECO:0000256" key="6">
    <source>
        <dbReference type="ARBA" id="ARBA00022989"/>
    </source>
</evidence>
<evidence type="ECO:0000313" key="9">
    <source>
        <dbReference type="EMBL" id="XBS90570.1"/>
    </source>
</evidence>
<dbReference type="SUPFAM" id="SSF82714">
    <property type="entry name" value="Multidrug efflux transporter AcrB TolC docking domain, DN and DC subdomains"/>
    <property type="match status" value="2"/>
</dbReference>
<dbReference type="Gene3D" id="3.30.70.1320">
    <property type="entry name" value="Multidrug efflux transporter AcrB pore domain like"/>
    <property type="match status" value="1"/>
</dbReference>
<dbReference type="GO" id="GO:0005886">
    <property type="term" value="C:plasma membrane"/>
    <property type="evidence" value="ECO:0007669"/>
    <property type="project" value="UniProtKB-SubCell"/>
</dbReference>
<dbReference type="AlphaFoldDB" id="A0AAU7QME5"/>
<dbReference type="Gene3D" id="3.30.70.1430">
    <property type="entry name" value="Multidrug efflux transporter AcrB pore domain"/>
    <property type="match status" value="2"/>
</dbReference>
<evidence type="ECO:0000256" key="2">
    <source>
        <dbReference type="ARBA" id="ARBA00010942"/>
    </source>
</evidence>
<feature type="transmembrane region" description="Helical" evidence="8">
    <location>
        <begin position="927"/>
        <end position="950"/>
    </location>
</feature>
<organism evidence="9">
    <name type="scientific">Rhodanobacter sp. IGA1.0</name>
    <dbReference type="NCBI Taxonomy" id="3158582"/>
    <lineage>
        <taxon>Bacteria</taxon>
        <taxon>Pseudomonadati</taxon>
        <taxon>Pseudomonadota</taxon>
        <taxon>Gammaproteobacteria</taxon>
        <taxon>Lysobacterales</taxon>
        <taxon>Rhodanobacteraceae</taxon>
        <taxon>Rhodanobacter</taxon>
    </lineage>
</organism>
<dbReference type="GO" id="GO:0042910">
    <property type="term" value="F:xenobiotic transmembrane transporter activity"/>
    <property type="evidence" value="ECO:0007669"/>
    <property type="project" value="TreeGrafter"/>
</dbReference>
<dbReference type="InterPro" id="IPR001036">
    <property type="entry name" value="Acrflvin-R"/>
</dbReference>
<keyword evidence="7 8" id="KW-0472">Membrane</keyword>
<accession>A0AAU7QME5</accession>
<dbReference type="GO" id="GO:0008324">
    <property type="term" value="F:monoatomic cation transmembrane transporter activity"/>
    <property type="evidence" value="ECO:0007669"/>
    <property type="project" value="InterPro"/>
</dbReference>
<sequence>MSEHLPPMPPRAASLMNRLVGASLAQRFLVALLVLVLVGAGVHALHRLPVDAYPDLSPPSVEIVTQWPGHTAEEVERLITVPAEQGMTGIPKTDNVRSISLYGLSVVTLTFDDGTDNYFARQQVFNRLGDLDLPDGVKPSVSPLSSPSGLIYRYVLQSSDRSPMELKTFEDWVVEPQYRAVAGVADDSGFGGGSMQYQVLLDPAKIAGVGLTAQQVQAALAANNGNAGGGFYAQGGQFYYVRGVGRLQTLEDIGNVVLAVHDGTPVLVKDVGRVVIGVAPRLGQFGFEQKNDAVEGVISLRTGEKTQDVLKRVEAKTKELNEQILPKDIKVHPFYDRSDLVAVTTQVVRDNLLRGMLLVVVVLIFFLYDVRAGLIVAVTIPLSLLVAFIGLDLQGASANLLSIGAIDFGILVDAAVVMVENIHRQLADREGTKFNLIEVIRDAAAEVDRPLFYAVAVIVVSFLPIYVLSGPSGTLFKPMADTMVFALIGSLVVTLTLLPVLCSWLMRKGVRERRNRAFEAIRSVYIRGLDFCLARVWLTTIASALLLGLSLLLIPRIGAEFMPHLDEGALWVRATMPYTISFDESAKITPQIRDILRSFPQVTTVASELGRPDDGTDSTGFFNVEFYVGLKPYSQWTGKYRNKAELTAAINQKLQSFPGITFNYTQPAEDAVDEAETGLKSALAVKVFGPDLDTLQAKGKAIKRVLEQVRGIRDVTLVQELGQPSLSIRIKRAAIARYGLNVDDINGLIQTAIGGDVATEVIQGEKQFDLVVRLDRQYRDNAEAIGNILVATPGGQQLPLKEFADIEVTNGASFIYRQDNSRYIGVQFSVEGRDLAGAVEDAIAQVNAKVKLQQGYRLDWGGEYKEYTASRAQLNLIVPLTVGLIFLLLFTLYSNFKFPFITVLGVVLSAPAGGIIALWLTGTPFSVSSGIGFLALFGVSVQTAVVYISYVNELRRNGVEVAEAIREGAILRLRPIMMTALVAALGLLPAALATGVGTDTQRPFALVIVSGLFTRLLISVFLMPALYALVARPGDRLEV</sequence>
<keyword evidence="4" id="KW-1003">Cell membrane</keyword>
<keyword evidence="5 8" id="KW-0812">Transmembrane</keyword>
<dbReference type="RefSeq" id="WP_350016623.1">
    <property type="nucleotide sequence ID" value="NZ_CP157948.1"/>
</dbReference>
<name>A0AAU7QME5_9GAMM</name>
<keyword evidence="3" id="KW-0813">Transport</keyword>